<reference evidence="1" key="1">
    <citation type="journal article" date="2019" name="Front. Microbiol.">
        <title>O-Antigen Gene Clusters of Plesiomonas shigelloides Serogroups and Its Application in Development of a Molecular Serotyping Scheme.</title>
        <authorList>
            <person name="Xi D."/>
            <person name="Wang X."/>
            <person name="Ning K."/>
            <person name="Liu Q."/>
            <person name="Jing F."/>
            <person name="Guo X."/>
            <person name="Cao B."/>
        </authorList>
    </citation>
    <scope>NUCLEOTIDE SEQUENCE</scope>
    <source>
        <strain evidence="1">O33H38</strain>
    </source>
</reference>
<proteinExistence type="predicted"/>
<name>A0A4D6U7Q6_PLESH</name>
<sequence>MVLIAHVSCGIDNGDASEIRTKFIKKGLEEHGYNFKTISYCYNNGSRHVSESFRYLSQDKNNHHWLKKIFVFPILLLFELIRIHRFPKYMLVDKLPVYLSVPVFIFSRLFKKKIILIVNEFPNAFIYKKKLSLKSILEYISLKLLGFGTEVIIVISREHESIYRSYANKRCKFIVLPILMDTSLEYTPVKLNNKIKHIVYAGAISESNGVELLIESSKVLIDNLVPHHLTIIGPGISKLYIDKLNKKINDLGIESVVDILPPISNNDVINLLRQSDILVIPKLSDQRSIGYIPSKLGDFLFTGRPVICSKLGEISNYVVHGKSGFLVSPDSVFELSSCIRDVILKYAEFESVGLEGMKVARAFDYRTQCDRLLHLL</sequence>
<protein>
    <submittedName>
        <fullName evidence="1">Glycosyltransferase WbuB</fullName>
    </submittedName>
</protein>
<dbReference type="RefSeq" id="WP_230406035.1">
    <property type="nucleotide sequence ID" value="NZ_WEKB01000045.1"/>
</dbReference>
<accession>A0A4D6U7Q6</accession>
<dbReference type="Gene3D" id="3.40.50.2000">
    <property type="entry name" value="Glycogen Phosphorylase B"/>
    <property type="match status" value="2"/>
</dbReference>
<evidence type="ECO:0000313" key="1">
    <source>
        <dbReference type="EMBL" id="QCH03244.1"/>
    </source>
</evidence>
<dbReference type="GO" id="GO:0016740">
    <property type="term" value="F:transferase activity"/>
    <property type="evidence" value="ECO:0007669"/>
    <property type="project" value="UniProtKB-KW"/>
</dbReference>
<dbReference type="PANTHER" id="PTHR12526">
    <property type="entry name" value="GLYCOSYLTRANSFERASE"/>
    <property type="match status" value="1"/>
</dbReference>
<keyword evidence="1" id="KW-0808">Transferase</keyword>
<dbReference type="SUPFAM" id="SSF53756">
    <property type="entry name" value="UDP-Glycosyltransferase/glycogen phosphorylase"/>
    <property type="match status" value="1"/>
</dbReference>
<dbReference type="Pfam" id="PF13692">
    <property type="entry name" value="Glyco_trans_1_4"/>
    <property type="match status" value="1"/>
</dbReference>
<dbReference type="EMBL" id="MK551186">
    <property type="protein sequence ID" value="QCH03244.1"/>
    <property type="molecule type" value="Genomic_DNA"/>
</dbReference>
<dbReference type="AlphaFoldDB" id="A0A4D6U7Q6"/>
<gene>
    <name evidence="1" type="primary">wbuB</name>
</gene>
<organism evidence="1">
    <name type="scientific">Plesiomonas shigelloides</name>
    <name type="common">Aeromonas shigelloides</name>
    <dbReference type="NCBI Taxonomy" id="703"/>
    <lineage>
        <taxon>Bacteria</taxon>
        <taxon>Pseudomonadati</taxon>
        <taxon>Pseudomonadota</taxon>
        <taxon>Gammaproteobacteria</taxon>
        <taxon>Enterobacterales</taxon>
        <taxon>Enterobacteriaceae</taxon>
        <taxon>Plesiomonas</taxon>
    </lineage>
</organism>